<keyword evidence="4 6" id="KW-1015">Disulfide bond</keyword>
<dbReference type="Pfam" id="PF00147">
    <property type="entry name" value="Fibrinogen_C"/>
    <property type="match status" value="1"/>
</dbReference>
<evidence type="ECO:0000259" key="8">
    <source>
        <dbReference type="PROSITE" id="PS50026"/>
    </source>
</evidence>
<dbReference type="InterPro" id="IPR001881">
    <property type="entry name" value="EGF-like_Ca-bd_dom"/>
</dbReference>
<dbReference type="InterPro" id="IPR020837">
    <property type="entry name" value="Fibrinogen_CS"/>
</dbReference>
<dbReference type="Gene3D" id="2.10.25.10">
    <property type="entry name" value="Laminin"/>
    <property type="match status" value="3"/>
</dbReference>
<dbReference type="InterPro" id="IPR036056">
    <property type="entry name" value="Fibrinogen-like_C"/>
</dbReference>
<feature type="domain" description="EGF-like" evidence="8">
    <location>
        <begin position="112"/>
        <end position="148"/>
    </location>
</feature>
<comment type="caution">
    <text evidence="6">Lacks conserved residue(s) required for the propagation of feature annotation.</text>
</comment>
<protein>
    <recommendedName>
        <fullName evidence="12">Fibrinogen C-terminal domain-containing protein</fullName>
    </recommendedName>
</protein>
<dbReference type="SMART" id="SM00186">
    <property type="entry name" value="FBG"/>
    <property type="match status" value="1"/>
</dbReference>
<dbReference type="PROSITE" id="PS51406">
    <property type="entry name" value="FIBRINOGEN_C_2"/>
    <property type="match status" value="1"/>
</dbReference>
<dbReference type="SMART" id="SM00181">
    <property type="entry name" value="EGF"/>
    <property type="match status" value="4"/>
</dbReference>
<feature type="domain" description="Fibrinogen C-terminal" evidence="9">
    <location>
        <begin position="163"/>
        <end position="375"/>
    </location>
</feature>
<organism evidence="10 11">
    <name type="scientific">Mytilus galloprovincialis</name>
    <name type="common">Mediterranean mussel</name>
    <dbReference type="NCBI Taxonomy" id="29158"/>
    <lineage>
        <taxon>Eukaryota</taxon>
        <taxon>Metazoa</taxon>
        <taxon>Spiralia</taxon>
        <taxon>Lophotrochozoa</taxon>
        <taxon>Mollusca</taxon>
        <taxon>Bivalvia</taxon>
        <taxon>Autobranchia</taxon>
        <taxon>Pteriomorphia</taxon>
        <taxon>Mytilida</taxon>
        <taxon>Mytiloidea</taxon>
        <taxon>Mytilidae</taxon>
        <taxon>Mytilinae</taxon>
        <taxon>Mytilus</taxon>
    </lineage>
</organism>
<evidence type="ECO:0000313" key="10">
    <source>
        <dbReference type="EMBL" id="VDH97393.1"/>
    </source>
</evidence>
<feature type="disulfide bond" evidence="6">
    <location>
        <begin position="138"/>
        <end position="147"/>
    </location>
</feature>
<proteinExistence type="predicted"/>
<dbReference type="Proteomes" id="UP000596742">
    <property type="component" value="Unassembled WGS sequence"/>
</dbReference>
<gene>
    <name evidence="10" type="ORF">MGAL_10B011538</name>
</gene>
<keyword evidence="7" id="KW-1133">Transmembrane helix</keyword>
<keyword evidence="7" id="KW-0472">Membrane</keyword>
<feature type="disulfide bond" evidence="6">
    <location>
        <begin position="66"/>
        <end position="75"/>
    </location>
</feature>
<dbReference type="AlphaFoldDB" id="A0A8B6BZ41"/>
<feature type="domain" description="EGF-like" evidence="8">
    <location>
        <begin position="77"/>
        <end position="109"/>
    </location>
</feature>
<keyword evidence="1 6" id="KW-0245">EGF-like domain</keyword>
<sequence>METTEVSQGGRRKWLLAASVILFSTIAFLSIFLYFQLKVSETSCKDGHCYNGGTCIEVGESFKCLCPFGYNGSNCKNSSCSTEPCLNNGSCIVNGTSYVCSCQDGYNGTQCEETPCSNQPCLNNGSCEILEASYVCFCPDGYNGTNCEVTPCSGNPCLYGGTCTVLGSSYLCSCFQAILVHYVKNFDSMHICCDLPSRHTIGTSRIFTKQIITKRLNGEVDFYRDWNSYKYGFGDIGGEFWLGLELIHEITKEGNYMLRIDLEDFEGEKRYALYSNFVIEDASSEYTLRVSGYSGTAGDGMANHNNMQFSTKNRNKIDCATTYKGSWWYNSCHHSNLNGLYLNGSHSSFADGIEWYQWKGFFYSMKTSKMMVRRK</sequence>
<dbReference type="SMART" id="SM00179">
    <property type="entry name" value="EGF_CA"/>
    <property type="match status" value="3"/>
</dbReference>
<keyword evidence="7" id="KW-0812">Transmembrane</keyword>
<dbReference type="GO" id="GO:0005509">
    <property type="term" value="F:calcium ion binding"/>
    <property type="evidence" value="ECO:0007669"/>
    <property type="project" value="InterPro"/>
</dbReference>
<dbReference type="EMBL" id="UYJE01000892">
    <property type="protein sequence ID" value="VDH97393.1"/>
    <property type="molecule type" value="Genomic_DNA"/>
</dbReference>
<dbReference type="PROSITE" id="PS00022">
    <property type="entry name" value="EGF_1"/>
    <property type="match status" value="1"/>
</dbReference>
<comment type="caution">
    <text evidence="10">The sequence shown here is derived from an EMBL/GenBank/DDBJ whole genome shotgun (WGS) entry which is preliminary data.</text>
</comment>
<dbReference type="Gene3D" id="3.90.215.10">
    <property type="entry name" value="Gamma Fibrinogen, chain A, domain 1"/>
    <property type="match status" value="1"/>
</dbReference>
<keyword evidence="11" id="KW-1185">Reference proteome</keyword>
<evidence type="ECO:0000259" key="9">
    <source>
        <dbReference type="PROSITE" id="PS51406"/>
    </source>
</evidence>
<dbReference type="GO" id="GO:0005615">
    <property type="term" value="C:extracellular space"/>
    <property type="evidence" value="ECO:0007669"/>
    <property type="project" value="TreeGrafter"/>
</dbReference>
<dbReference type="SUPFAM" id="SSF57196">
    <property type="entry name" value="EGF/Laminin"/>
    <property type="match status" value="4"/>
</dbReference>
<evidence type="ECO:0000256" key="2">
    <source>
        <dbReference type="ARBA" id="ARBA00022729"/>
    </source>
</evidence>
<name>A0A8B6BZ41_MYTGA</name>
<feature type="domain" description="EGF-like" evidence="8">
    <location>
        <begin position="40"/>
        <end position="76"/>
    </location>
</feature>
<evidence type="ECO:0000313" key="11">
    <source>
        <dbReference type="Proteomes" id="UP000596742"/>
    </source>
</evidence>
<evidence type="ECO:0000256" key="6">
    <source>
        <dbReference type="PROSITE-ProRule" id="PRU00076"/>
    </source>
</evidence>
<evidence type="ECO:0000256" key="4">
    <source>
        <dbReference type="ARBA" id="ARBA00023157"/>
    </source>
</evidence>
<accession>A0A8B6BZ41</accession>
<dbReference type="SUPFAM" id="SSF56496">
    <property type="entry name" value="Fibrinogen C-terminal domain-like"/>
    <property type="match status" value="1"/>
</dbReference>
<dbReference type="PANTHER" id="PTHR19143">
    <property type="entry name" value="FIBRINOGEN/TENASCIN/ANGIOPOEITIN"/>
    <property type="match status" value="1"/>
</dbReference>
<evidence type="ECO:0000256" key="7">
    <source>
        <dbReference type="SAM" id="Phobius"/>
    </source>
</evidence>
<dbReference type="InterPro" id="IPR000742">
    <property type="entry name" value="EGF"/>
</dbReference>
<reference evidence="10" key="1">
    <citation type="submission" date="2018-11" db="EMBL/GenBank/DDBJ databases">
        <authorList>
            <person name="Alioto T."/>
            <person name="Alioto T."/>
        </authorList>
    </citation>
    <scope>NUCLEOTIDE SEQUENCE</scope>
</reference>
<dbReference type="CDD" id="cd00087">
    <property type="entry name" value="FReD"/>
    <property type="match status" value="1"/>
</dbReference>
<evidence type="ECO:0008006" key="12">
    <source>
        <dbReference type="Google" id="ProtNLM"/>
    </source>
</evidence>
<dbReference type="OrthoDB" id="8866652at2759"/>
<dbReference type="InterPro" id="IPR013032">
    <property type="entry name" value="EGF-like_CS"/>
</dbReference>
<dbReference type="InterPro" id="IPR050373">
    <property type="entry name" value="Fibrinogen_C-term_domain"/>
</dbReference>
<keyword evidence="5" id="KW-0325">Glycoprotein</keyword>
<dbReference type="Pfam" id="PF00008">
    <property type="entry name" value="EGF"/>
    <property type="match status" value="2"/>
</dbReference>
<dbReference type="PROSITE" id="PS00514">
    <property type="entry name" value="FIBRINOGEN_C_1"/>
    <property type="match status" value="1"/>
</dbReference>
<feature type="transmembrane region" description="Helical" evidence="7">
    <location>
        <begin position="14"/>
        <end position="35"/>
    </location>
</feature>
<keyword evidence="3" id="KW-0677">Repeat</keyword>
<dbReference type="PROSITE" id="PS50026">
    <property type="entry name" value="EGF_3"/>
    <property type="match status" value="3"/>
</dbReference>
<dbReference type="InterPro" id="IPR002181">
    <property type="entry name" value="Fibrinogen_a/b/g_C_dom"/>
</dbReference>
<evidence type="ECO:0000256" key="5">
    <source>
        <dbReference type="ARBA" id="ARBA00023180"/>
    </source>
</evidence>
<evidence type="ECO:0000256" key="3">
    <source>
        <dbReference type="ARBA" id="ARBA00022737"/>
    </source>
</evidence>
<dbReference type="InterPro" id="IPR014716">
    <property type="entry name" value="Fibrinogen_a/b/g_C_1"/>
</dbReference>
<dbReference type="PROSITE" id="PS01186">
    <property type="entry name" value="EGF_2"/>
    <property type="match status" value="1"/>
</dbReference>
<dbReference type="FunFam" id="2.10.25.10:FF:000012">
    <property type="entry name" value="Delta-like protein"/>
    <property type="match status" value="2"/>
</dbReference>
<dbReference type="CDD" id="cd00054">
    <property type="entry name" value="EGF_CA"/>
    <property type="match status" value="3"/>
</dbReference>
<dbReference type="Pfam" id="PF12661">
    <property type="entry name" value="hEGF"/>
    <property type="match status" value="2"/>
</dbReference>
<keyword evidence="2" id="KW-0732">Signal</keyword>
<evidence type="ECO:0000256" key="1">
    <source>
        <dbReference type="ARBA" id="ARBA00022536"/>
    </source>
</evidence>